<name>A0A366X2L3_9RHOB</name>
<dbReference type="Proteomes" id="UP000252706">
    <property type="component" value="Unassembled WGS sequence"/>
</dbReference>
<sequence>MVWFAEKRRGKEMSMMQPIESGRARVRRVLIEPLEIGGMVRARGVSLTDHQAMLVRLQDKLAYLSEHQLRGMAEFAVFAAKGKAGNVWPDEVLLCRWAYRTQPPPPRKSDYVSSLMCSRAGQVAREAGYHVELFLMARRFGPPPTRYDQRILQREATENRDKRALVTKQIETGNAFQSDIDWLGWFQRQEGECLAIMDEQEQGAEA</sequence>
<evidence type="ECO:0000313" key="2">
    <source>
        <dbReference type="Proteomes" id="UP000252706"/>
    </source>
</evidence>
<reference evidence="1 2" key="1">
    <citation type="submission" date="2018-07" db="EMBL/GenBank/DDBJ databases">
        <title>Modular assembly of carbohydrate-degrading microbial communities in the ocean.</title>
        <authorList>
            <person name="Enke T.N."/>
            <person name="Datta M.S."/>
            <person name="Schwartzman J.A."/>
            <person name="Cermak N."/>
            <person name="Schmitz D.A."/>
            <person name="Barrere J."/>
            <person name="Cordero O.X."/>
        </authorList>
    </citation>
    <scope>NUCLEOTIDE SEQUENCE [LARGE SCALE GENOMIC DNA]</scope>
    <source>
        <strain evidence="1 2">C3M10</strain>
    </source>
</reference>
<dbReference type="EMBL" id="QOCE01000014">
    <property type="protein sequence ID" value="RBW58425.1"/>
    <property type="molecule type" value="Genomic_DNA"/>
</dbReference>
<evidence type="ECO:0000313" key="1">
    <source>
        <dbReference type="EMBL" id="RBW58425.1"/>
    </source>
</evidence>
<accession>A0A366X2L3</accession>
<proteinExistence type="predicted"/>
<protein>
    <submittedName>
        <fullName evidence="1">Uncharacterized protein</fullName>
    </submittedName>
</protein>
<organism evidence="1 2">
    <name type="scientific">Phaeobacter gallaeciensis</name>
    <dbReference type="NCBI Taxonomy" id="60890"/>
    <lineage>
        <taxon>Bacteria</taxon>
        <taxon>Pseudomonadati</taxon>
        <taxon>Pseudomonadota</taxon>
        <taxon>Alphaproteobacteria</taxon>
        <taxon>Rhodobacterales</taxon>
        <taxon>Roseobacteraceae</taxon>
        <taxon>Phaeobacter</taxon>
    </lineage>
</organism>
<comment type="caution">
    <text evidence="1">The sequence shown here is derived from an EMBL/GenBank/DDBJ whole genome shotgun (WGS) entry which is preliminary data.</text>
</comment>
<gene>
    <name evidence="1" type="ORF">DS909_06665</name>
</gene>
<dbReference type="AlphaFoldDB" id="A0A366X2L3"/>